<dbReference type="Proteomes" id="UP001194469">
    <property type="component" value="Unassembled WGS sequence"/>
</dbReference>
<evidence type="ECO:0000256" key="2">
    <source>
        <dbReference type="SAM" id="SignalP"/>
    </source>
</evidence>
<feature type="region of interest" description="Disordered" evidence="1">
    <location>
        <begin position="120"/>
        <end position="161"/>
    </location>
</feature>
<feature type="compositionally biased region" description="Gly residues" evidence="1">
    <location>
        <begin position="124"/>
        <end position="144"/>
    </location>
</feature>
<feature type="chain" id="PRO_5046622292" evidence="2">
    <location>
        <begin position="31"/>
        <end position="161"/>
    </location>
</feature>
<accession>A0ABS0J7W8</accession>
<evidence type="ECO:0000256" key="1">
    <source>
        <dbReference type="SAM" id="MobiDB-lite"/>
    </source>
</evidence>
<organism evidence="3 4">
    <name type="scientific">Nitratidesulfovibrio oxamicus</name>
    <dbReference type="NCBI Taxonomy" id="32016"/>
    <lineage>
        <taxon>Bacteria</taxon>
        <taxon>Pseudomonadati</taxon>
        <taxon>Thermodesulfobacteriota</taxon>
        <taxon>Desulfovibrionia</taxon>
        <taxon>Desulfovibrionales</taxon>
        <taxon>Desulfovibrionaceae</taxon>
        <taxon>Nitratidesulfovibrio</taxon>
    </lineage>
</organism>
<proteinExistence type="predicted"/>
<dbReference type="EMBL" id="VRYY01000632">
    <property type="protein sequence ID" value="MBG3878559.1"/>
    <property type="molecule type" value="Genomic_DNA"/>
</dbReference>
<feature type="region of interest" description="Disordered" evidence="1">
    <location>
        <begin position="50"/>
        <end position="104"/>
    </location>
</feature>
<evidence type="ECO:0000313" key="4">
    <source>
        <dbReference type="Proteomes" id="UP001194469"/>
    </source>
</evidence>
<keyword evidence="2" id="KW-0732">Signal</keyword>
<name>A0ABS0J7W8_9BACT</name>
<gene>
    <name evidence="3" type="ORF">FVW20_16485</name>
</gene>
<sequence length="161" mass="16256">MKPLLARALLNGILVMGMLSTAVLPGTAVARESTTVQAKPDALVAAAATGANGTGGGIPPQQERPRSDTFMGTGGDQSYIGRDPDTGDRVMESKGPPRHQDMPQQQVPMIIAPEINVNGTWGQPHGGSGGGGGNWGSGANGGGVMRPTPLPPGGIGTGRRQ</sequence>
<reference evidence="3 4" key="1">
    <citation type="submission" date="2019-08" db="EMBL/GenBank/DDBJ databases">
        <authorList>
            <person name="Luo N."/>
        </authorList>
    </citation>
    <scope>NUCLEOTIDE SEQUENCE [LARGE SCALE GENOMIC DNA]</scope>
    <source>
        <strain evidence="3 4">NCIMB 9442</strain>
    </source>
</reference>
<evidence type="ECO:0000313" key="3">
    <source>
        <dbReference type="EMBL" id="MBG3878559.1"/>
    </source>
</evidence>
<dbReference type="RefSeq" id="WP_196610439.1">
    <property type="nucleotide sequence ID" value="NZ_VRYY01000632.1"/>
</dbReference>
<comment type="caution">
    <text evidence="3">The sequence shown here is derived from an EMBL/GenBank/DDBJ whole genome shotgun (WGS) entry which is preliminary data.</text>
</comment>
<feature type="signal peptide" evidence="2">
    <location>
        <begin position="1"/>
        <end position="30"/>
    </location>
</feature>
<keyword evidence="4" id="KW-1185">Reference proteome</keyword>
<protein>
    <submittedName>
        <fullName evidence="3">Uncharacterized protein</fullName>
    </submittedName>
</protein>
<feature type="compositionally biased region" description="Basic and acidic residues" evidence="1">
    <location>
        <begin position="82"/>
        <end position="92"/>
    </location>
</feature>